<evidence type="ECO:0008006" key="4">
    <source>
        <dbReference type="Google" id="ProtNLM"/>
    </source>
</evidence>
<proteinExistence type="predicted"/>
<dbReference type="Proteomes" id="UP000488506">
    <property type="component" value="Unassembled WGS sequence"/>
</dbReference>
<dbReference type="Gene3D" id="2.60.40.4070">
    <property type="match status" value="1"/>
</dbReference>
<feature type="chain" id="PRO_5033028321" description="FlgD Ig-like domain-containing protein" evidence="1">
    <location>
        <begin position="20"/>
        <end position="368"/>
    </location>
</feature>
<keyword evidence="1" id="KW-0732">Signal</keyword>
<name>A0A833NYG5_UNCSA</name>
<evidence type="ECO:0000256" key="1">
    <source>
        <dbReference type="SAM" id="SignalP"/>
    </source>
</evidence>
<dbReference type="EMBL" id="WPAF01000013">
    <property type="protein sequence ID" value="KAF0134068.1"/>
    <property type="molecule type" value="Genomic_DNA"/>
</dbReference>
<evidence type="ECO:0000313" key="3">
    <source>
        <dbReference type="Proteomes" id="UP000488506"/>
    </source>
</evidence>
<comment type="caution">
    <text evidence="2">The sequence shown here is derived from an EMBL/GenBank/DDBJ whole genome shotgun (WGS) entry which is preliminary data.</text>
</comment>
<feature type="signal peptide" evidence="1">
    <location>
        <begin position="1"/>
        <end position="19"/>
    </location>
</feature>
<gene>
    <name evidence="2" type="ORF">FD145_922</name>
</gene>
<dbReference type="AlphaFoldDB" id="A0A833NYG5"/>
<protein>
    <recommendedName>
        <fullName evidence="4">FlgD Ig-like domain-containing protein</fullName>
    </recommendedName>
</protein>
<reference evidence="2 3" key="1">
    <citation type="submission" date="2019-12" db="EMBL/GenBank/DDBJ databases">
        <authorList>
            <person name="Wolfe R."/>
            <person name="Danczak R."/>
            <person name="Wilkins M."/>
        </authorList>
    </citation>
    <scope>NUCLEOTIDE SEQUENCE [LARGE SCALE GENOMIC DNA]</scope>
    <source>
        <strain evidence="2">X2_MaxBin.013</strain>
    </source>
</reference>
<sequence length="368" mass="39784">MKKVLFALFIILFCSSAYALNELKYLTPPYWVVGKVADTAEAAVGTRNVYFYFDQAALDVGDYAKSSAFSNQFLLNAYSIFPANLTVGQTYKVSTEQDEKGYGADGTVIISGVGWDEVKGMGLRLGGGIRPPSVSLLDLPKIEDITFGKRRWQKALFAKGEKFIVSSSPKISAKVSSQHGIKVNSIKVAMNEGTPLAKTYSISTANIVKSSGAESAPTEVVFELDLSKMGEKIPEGEQTFAFRASNIYGATMESASVKVLGGAPRIEGIPIVYPSPIRLATDRSVTFQYQLSDDMNIDIFVFDISARVAKKLSFLAREEGGSGDGVNKPTWDLITDQGSIMASGIYLAHFVNRDTGKLLGKVKVTAVP</sequence>
<organism evidence="2 3">
    <name type="scientific">Candidatus Saganbacteria bacterium</name>
    <dbReference type="NCBI Taxonomy" id="2575572"/>
    <lineage>
        <taxon>Bacteria</taxon>
        <taxon>Bacillati</taxon>
        <taxon>Saganbacteria</taxon>
    </lineage>
</organism>
<evidence type="ECO:0000313" key="2">
    <source>
        <dbReference type="EMBL" id="KAF0134068.1"/>
    </source>
</evidence>
<accession>A0A833NYG5</accession>